<dbReference type="InterPro" id="IPR001810">
    <property type="entry name" value="F-box_dom"/>
</dbReference>
<protein>
    <recommendedName>
        <fullName evidence="1">F-box domain-containing protein</fullName>
    </recommendedName>
</protein>
<organism evidence="2 3">
    <name type="scientific">Arthrobotrys flagrans</name>
    <name type="common">Nematode-trapping fungus</name>
    <name type="synonym">Trichothecium flagrans</name>
    <dbReference type="NCBI Taxonomy" id="97331"/>
    <lineage>
        <taxon>Eukaryota</taxon>
        <taxon>Fungi</taxon>
        <taxon>Dikarya</taxon>
        <taxon>Ascomycota</taxon>
        <taxon>Pezizomycotina</taxon>
        <taxon>Orbiliomycetes</taxon>
        <taxon>Orbiliales</taxon>
        <taxon>Orbiliaceae</taxon>
        <taxon>Arthrobotrys</taxon>
    </lineage>
</organism>
<dbReference type="Pfam" id="PF00646">
    <property type="entry name" value="F-box"/>
    <property type="match status" value="1"/>
</dbReference>
<dbReference type="RefSeq" id="XP_067495905.1">
    <property type="nucleotide sequence ID" value="XM_067629934.1"/>
</dbReference>
<reference evidence="2 3" key="1">
    <citation type="submission" date="2019-01" db="EMBL/GenBank/DDBJ databases">
        <title>Intercellular communication is required for trap formation in the nematode-trapping fungus Duddingtonia flagrans.</title>
        <authorList>
            <person name="Youssar L."/>
            <person name="Wernet V."/>
            <person name="Hensel N."/>
            <person name="Hildebrandt H.-G."/>
            <person name="Fischer R."/>
        </authorList>
    </citation>
    <scope>NUCLEOTIDE SEQUENCE [LARGE SCALE GENOMIC DNA]</scope>
    <source>
        <strain evidence="2 3">CBS H-5679</strain>
    </source>
</reference>
<dbReference type="PROSITE" id="PS50181">
    <property type="entry name" value="FBOX"/>
    <property type="match status" value="1"/>
</dbReference>
<dbReference type="EMBL" id="SAEB01000001">
    <property type="protein sequence ID" value="RVD90361.1"/>
    <property type="molecule type" value="Genomic_DNA"/>
</dbReference>
<gene>
    <name evidence="2" type="ORF">DFL_001330</name>
</gene>
<dbReference type="GeneID" id="93583641"/>
<dbReference type="SUPFAM" id="SSF81383">
    <property type="entry name" value="F-box domain"/>
    <property type="match status" value="1"/>
</dbReference>
<comment type="caution">
    <text evidence="2">The sequence shown here is derived from an EMBL/GenBank/DDBJ whole genome shotgun (WGS) entry which is preliminary data.</text>
</comment>
<dbReference type="InterPro" id="IPR036047">
    <property type="entry name" value="F-box-like_dom_sf"/>
</dbReference>
<evidence type="ECO:0000313" key="3">
    <source>
        <dbReference type="Proteomes" id="UP000283090"/>
    </source>
</evidence>
<evidence type="ECO:0000313" key="2">
    <source>
        <dbReference type="EMBL" id="RVD90361.1"/>
    </source>
</evidence>
<sequence length="597" mass="68071">MDTKGTAVIHGAQSSTQRSRLLEIPAEILKDIIEYVPKDSLSSLSKTCTTLRHLTTPKLFPETLKLCILDPSCDWRNLHHHFVYPAKGCAQGYLDDRKSERILNAPEGLKHVKQFIVVDTARDHRDGVCTKIKHHGIKRPDEVILAMILRKLGGVAGGLRAVVIPRNIPLRMFVAILHSIPNLHTLEAGIEPRAFHRESRNTIPYQSLLTTVTSLNLERLKFNFADTNIIRGIFLTIERCSTTLRSLEIAATFYEAVEFDGLENSGDEGPDYQRPKLKFLSLEKLRIEMDADSMFANWLLHLSTDFQRLSSLVLHAGKDTQDLTEYILDNGAPLHSLQLTQPPEKVDWTNMNSEKKKKNRLLERLNHLHTLQLSSFGGWDLETVYSHRYTLKRLWLNCHQVHKLLPGQTCPVGERLVGEGLERYPFTIENWPVLEELAVPWFGVDKLPLHLGLRVLRLEHLHTKSTPQETYKTLLLPYITKLAVHTAPAKPNLEIIVVMPNANDSPREEPEATYLCMDYSKEEGVEVEVTWYMSSAMQKTRWSYLFQERAVGRVWDDGGKGGVGVFMMIVIRSCSLFRDCGDIEWSVVVEAQNFVMN</sequence>
<proteinExistence type="predicted"/>
<dbReference type="Proteomes" id="UP000283090">
    <property type="component" value="Unassembled WGS sequence"/>
</dbReference>
<keyword evidence="3" id="KW-1185">Reference proteome</keyword>
<name>A0A437AGV8_ARTFL</name>
<dbReference type="VEuPathDB" id="FungiDB:DFL_001330"/>
<accession>A0A437AGV8</accession>
<dbReference type="OrthoDB" id="5294074at2759"/>
<evidence type="ECO:0000259" key="1">
    <source>
        <dbReference type="PROSITE" id="PS50181"/>
    </source>
</evidence>
<feature type="domain" description="F-box" evidence="1">
    <location>
        <begin position="18"/>
        <end position="63"/>
    </location>
</feature>
<dbReference type="AlphaFoldDB" id="A0A437AGV8"/>